<comment type="caution">
    <text evidence="1">The sequence shown here is derived from an EMBL/GenBank/DDBJ whole genome shotgun (WGS) entry which is preliminary data.</text>
</comment>
<sequence>MKYVLSDQTNFQESKKSKYPKALQKLYRLQPDFNGKQDKTFYVFDKKSGEKFNTFSSWINFLKIKKVFKGVRSAITTVFFEPNSSGLSLVLILRTNEQVPYWKVHNSASIVEVMSLVKTNITSKQEFFGIGMREIVNGIGITFFEKECKVEKDLIIRWQDNLISYDMNISGKSIKKINGIETRIAIERNFFEINNTIEYVFKAEICPGQITKDFEQVVKFRDANLVNNQKNSNNTHEVFATLENQGQSNEAYRRIDLENKKETVSNDLSQIAQEVANKVTRNEIDISTFSPIFQELIRIQSNQAKEIRYHPMFLRWAISVYSRGGKTAYKTIKSIMRLPSISTLKSYINESQQQSEWQNKTAYHILQKITVENINIHGQAGFFSHDSFKIQKGLLWSQRDNCYVDYLDFEDEKNELQSFMMKCEKELQEEMQVENLHNSDHERGIATQVYQIIWHLATCKFAYSIAYYEINTLTAHEINKILFQLAANLECLGDTVEVNTEKDNYEKAKIIAANLDRSKFTVCLLGPPFSNEFHIDHNLLRPPMPNNSNWNINDFCEFKNPEDNK</sequence>
<organism evidence="1 2">
    <name type="scientific">Rhizophagus clarus</name>
    <dbReference type="NCBI Taxonomy" id="94130"/>
    <lineage>
        <taxon>Eukaryota</taxon>
        <taxon>Fungi</taxon>
        <taxon>Fungi incertae sedis</taxon>
        <taxon>Mucoromycota</taxon>
        <taxon>Glomeromycotina</taxon>
        <taxon>Glomeromycetes</taxon>
        <taxon>Glomerales</taxon>
        <taxon>Glomeraceae</taxon>
        <taxon>Rhizophagus</taxon>
    </lineage>
</organism>
<proteinExistence type="predicted"/>
<dbReference type="AlphaFoldDB" id="A0A8H3QR42"/>
<reference evidence="1" key="1">
    <citation type="submission" date="2019-10" db="EMBL/GenBank/DDBJ databases">
        <title>Conservation and host-specific expression of non-tandemly repeated heterogenous ribosome RNA gene in arbuscular mycorrhizal fungi.</title>
        <authorList>
            <person name="Maeda T."/>
            <person name="Kobayashi Y."/>
            <person name="Nakagawa T."/>
            <person name="Ezawa T."/>
            <person name="Yamaguchi K."/>
            <person name="Bino T."/>
            <person name="Nishimoto Y."/>
            <person name="Shigenobu S."/>
            <person name="Kawaguchi M."/>
        </authorList>
    </citation>
    <scope>NUCLEOTIDE SEQUENCE</scope>
    <source>
        <strain evidence="1">HR1</strain>
    </source>
</reference>
<dbReference type="Proteomes" id="UP000615446">
    <property type="component" value="Unassembled WGS sequence"/>
</dbReference>
<name>A0A8H3QR42_9GLOM</name>
<dbReference type="OrthoDB" id="2444186at2759"/>
<evidence type="ECO:0000313" key="1">
    <source>
        <dbReference type="EMBL" id="GES88731.1"/>
    </source>
</evidence>
<gene>
    <name evidence="1" type="ORF">RCL2_001566100</name>
</gene>
<protein>
    <submittedName>
        <fullName evidence="1">Uncharacterized protein</fullName>
    </submittedName>
</protein>
<evidence type="ECO:0000313" key="2">
    <source>
        <dbReference type="Proteomes" id="UP000615446"/>
    </source>
</evidence>
<dbReference type="EMBL" id="BLAL01000182">
    <property type="protein sequence ID" value="GES88731.1"/>
    <property type="molecule type" value="Genomic_DNA"/>
</dbReference>
<accession>A0A8H3QR42</accession>